<evidence type="ECO:0000313" key="1">
    <source>
        <dbReference type="EMBL" id="CAG8592359.1"/>
    </source>
</evidence>
<comment type="caution">
    <text evidence="1">The sequence shown here is derived from an EMBL/GenBank/DDBJ whole genome shotgun (WGS) entry which is preliminary data.</text>
</comment>
<dbReference type="EMBL" id="CAJVPU010009209">
    <property type="protein sequence ID" value="CAG8592359.1"/>
    <property type="molecule type" value="Genomic_DNA"/>
</dbReference>
<name>A0ACA9MHJ3_9GLOM</name>
<proteinExistence type="predicted"/>
<organism evidence="1 2">
    <name type="scientific">Dentiscutata heterogama</name>
    <dbReference type="NCBI Taxonomy" id="1316150"/>
    <lineage>
        <taxon>Eukaryota</taxon>
        <taxon>Fungi</taxon>
        <taxon>Fungi incertae sedis</taxon>
        <taxon>Mucoromycota</taxon>
        <taxon>Glomeromycotina</taxon>
        <taxon>Glomeromycetes</taxon>
        <taxon>Diversisporales</taxon>
        <taxon>Gigasporaceae</taxon>
        <taxon>Dentiscutata</taxon>
    </lineage>
</organism>
<feature type="non-terminal residue" evidence="1">
    <location>
        <position position="1"/>
    </location>
</feature>
<protein>
    <submittedName>
        <fullName evidence="1">4275_t:CDS:1</fullName>
    </submittedName>
</protein>
<gene>
    <name evidence="1" type="ORF">DHETER_LOCUS6910</name>
</gene>
<evidence type="ECO:0000313" key="2">
    <source>
        <dbReference type="Proteomes" id="UP000789702"/>
    </source>
</evidence>
<dbReference type="Proteomes" id="UP000789702">
    <property type="component" value="Unassembled WGS sequence"/>
</dbReference>
<keyword evidence="2" id="KW-1185">Reference proteome</keyword>
<sequence>VDDTNKAIDKINAEQGTNIEQIRHVDKAELTEWVQVAKHGLKAMRLQEKLKDDKQMREVISKAIST</sequence>
<reference evidence="1" key="1">
    <citation type="submission" date="2021-06" db="EMBL/GenBank/DDBJ databases">
        <authorList>
            <person name="Kallberg Y."/>
            <person name="Tangrot J."/>
            <person name="Rosling A."/>
        </authorList>
    </citation>
    <scope>NUCLEOTIDE SEQUENCE</scope>
    <source>
        <strain evidence="1">IL203A</strain>
    </source>
</reference>
<accession>A0ACA9MHJ3</accession>